<keyword evidence="1" id="KW-0812">Transmembrane</keyword>
<reference evidence="2 3" key="1">
    <citation type="journal article" date="2014" name="PLoS Genet.">
        <title>Phylogenetically driven sequencing of extremely halophilic archaea reveals strategies for static and dynamic osmo-response.</title>
        <authorList>
            <person name="Becker E.A."/>
            <person name="Seitzer P.M."/>
            <person name="Tritt A."/>
            <person name="Larsen D."/>
            <person name="Krusor M."/>
            <person name="Yao A.I."/>
            <person name="Wu D."/>
            <person name="Madern D."/>
            <person name="Eisen J.A."/>
            <person name="Darling A.E."/>
            <person name="Facciotti M.T."/>
        </authorList>
    </citation>
    <scope>NUCLEOTIDE SEQUENCE [LARGE SCALE GENOMIC DNA]</scope>
    <source>
        <strain evidence="2 3">JCM 12890</strain>
    </source>
</reference>
<dbReference type="eggNOG" id="arCOG08126">
    <property type="taxonomic scope" value="Archaea"/>
</dbReference>
<gene>
    <name evidence="2" type="ORF">C485_14055</name>
</gene>
<accession>L9ZFV4</accession>
<feature type="transmembrane region" description="Helical" evidence="1">
    <location>
        <begin position="58"/>
        <end position="84"/>
    </location>
</feature>
<keyword evidence="1" id="KW-0472">Membrane</keyword>
<dbReference type="EMBL" id="AOIK01000035">
    <property type="protein sequence ID" value="ELY84487.1"/>
    <property type="molecule type" value="Genomic_DNA"/>
</dbReference>
<feature type="transmembrane region" description="Helical" evidence="1">
    <location>
        <begin position="25"/>
        <end position="46"/>
    </location>
</feature>
<proteinExistence type="predicted"/>
<sequence length="104" mass="10713">MLQLALLPLQAGGEAANVDSTAVLVGMIIGLIIGGLIAAGAGYWVYKDASKRENNELLWGIGVAATLFLVFPIGILVLVAYVIVRGDETGTEPMQEGGAAGGDW</sequence>
<evidence type="ECO:0000313" key="2">
    <source>
        <dbReference type="EMBL" id="ELY84487.1"/>
    </source>
</evidence>
<dbReference type="AlphaFoldDB" id="L9ZFV4"/>
<comment type="caution">
    <text evidence="2">The sequence shown here is derived from an EMBL/GenBank/DDBJ whole genome shotgun (WGS) entry which is preliminary data.</text>
</comment>
<keyword evidence="3" id="KW-1185">Reference proteome</keyword>
<protein>
    <submittedName>
        <fullName evidence="2">Uncharacterized protein</fullName>
    </submittedName>
</protein>
<organism evidence="2 3">
    <name type="scientific">Natrinema altunense (strain JCM 12890 / CGMCC 1.3731 / AJ2)</name>
    <dbReference type="NCBI Taxonomy" id="1227494"/>
    <lineage>
        <taxon>Archaea</taxon>
        <taxon>Methanobacteriati</taxon>
        <taxon>Methanobacteriota</taxon>
        <taxon>Stenosarchaea group</taxon>
        <taxon>Halobacteria</taxon>
        <taxon>Halobacteriales</taxon>
        <taxon>Natrialbaceae</taxon>
        <taxon>Natrinema</taxon>
    </lineage>
</organism>
<evidence type="ECO:0000256" key="1">
    <source>
        <dbReference type="SAM" id="Phobius"/>
    </source>
</evidence>
<name>L9ZFV4_NATA2</name>
<keyword evidence="1" id="KW-1133">Transmembrane helix</keyword>
<dbReference type="Proteomes" id="UP000011511">
    <property type="component" value="Unassembled WGS sequence"/>
</dbReference>
<evidence type="ECO:0000313" key="3">
    <source>
        <dbReference type="Proteomes" id="UP000011511"/>
    </source>
</evidence>
<dbReference type="RefSeq" id="WP_007110065.1">
    <property type="nucleotide sequence ID" value="NZ_AOIK01000035.1"/>
</dbReference>
<dbReference type="PATRIC" id="fig|1227494.3.peg.2823"/>